<dbReference type="CDD" id="cd01392">
    <property type="entry name" value="HTH_LacI"/>
    <property type="match status" value="1"/>
</dbReference>
<dbReference type="PANTHER" id="PTHR30146">
    <property type="entry name" value="LACI-RELATED TRANSCRIPTIONAL REPRESSOR"/>
    <property type="match status" value="1"/>
</dbReference>
<sequence>MVSLKQVAALAGVSSSTVSRAMVAPERLHPKTLKKVKEAIASLDYVPFAPARVLRSGRSRTIGIVAPTLMNELYARAVDTLESEFLQFGYTGLLTCHRDSRDLELSIVRALIERGVDGLALIGTSHHPDLLTMVRKLKLPYVLMWAIDREGVHPTVGYDNQHAMGRVTEHLVSLGHVRFGVLPGPLATQQLAAVRLSGIREGLARHGIALRPEAVVATPHDSESVRAATRHLLSQVNAPTALICNNDRIAASAIAECRSMGISVPHRVSITGFGDWELATLGSPSLTTVHSDAVRIGNLSAKNLLEQINHCGDPVPKQEEFEAKLIVRESTSNPPDE</sequence>
<evidence type="ECO:0000259" key="4">
    <source>
        <dbReference type="PROSITE" id="PS50932"/>
    </source>
</evidence>
<dbReference type="RefSeq" id="WP_062092419.1">
    <property type="nucleotide sequence ID" value="NZ_FCOK02000102.1"/>
</dbReference>
<reference evidence="5 6" key="1">
    <citation type="submission" date="2016-01" db="EMBL/GenBank/DDBJ databases">
        <authorList>
            <person name="Oliw E.H."/>
        </authorList>
    </citation>
    <scope>NUCLEOTIDE SEQUENCE [LARGE SCALE GENOMIC DNA]</scope>
    <source>
        <strain evidence="5">LMG 27134</strain>
    </source>
</reference>
<gene>
    <name evidence="5" type="ORF">AWB69_08354</name>
</gene>
<keyword evidence="2" id="KW-0238">DNA-binding</keyword>
<dbReference type="Gene3D" id="1.10.260.40">
    <property type="entry name" value="lambda repressor-like DNA-binding domains"/>
    <property type="match status" value="1"/>
</dbReference>
<dbReference type="SUPFAM" id="SSF47413">
    <property type="entry name" value="lambda repressor-like DNA-binding domains"/>
    <property type="match status" value="1"/>
</dbReference>
<dbReference type="AlphaFoldDB" id="A0A158JNT0"/>
<evidence type="ECO:0000256" key="1">
    <source>
        <dbReference type="ARBA" id="ARBA00023015"/>
    </source>
</evidence>
<dbReference type="GO" id="GO:0003700">
    <property type="term" value="F:DNA-binding transcription factor activity"/>
    <property type="evidence" value="ECO:0007669"/>
    <property type="project" value="TreeGrafter"/>
</dbReference>
<dbReference type="GO" id="GO:0000976">
    <property type="term" value="F:transcription cis-regulatory region binding"/>
    <property type="evidence" value="ECO:0007669"/>
    <property type="project" value="TreeGrafter"/>
</dbReference>
<dbReference type="InterPro" id="IPR028082">
    <property type="entry name" value="Peripla_BP_I"/>
</dbReference>
<dbReference type="Pfam" id="PF00356">
    <property type="entry name" value="LacI"/>
    <property type="match status" value="1"/>
</dbReference>
<evidence type="ECO:0000256" key="3">
    <source>
        <dbReference type="ARBA" id="ARBA00023163"/>
    </source>
</evidence>
<dbReference type="OrthoDB" id="8770688at2"/>
<evidence type="ECO:0000256" key="2">
    <source>
        <dbReference type="ARBA" id="ARBA00023125"/>
    </source>
</evidence>
<proteinExistence type="predicted"/>
<dbReference type="PANTHER" id="PTHR30146:SF138">
    <property type="entry name" value="TRANSCRIPTIONAL REGULATORY PROTEIN"/>
    <property type="match status" value="1"/>
</dbReference>
<accession>A0A158JNT0</accession>
<name>A0A158JNT0_9BURK</name>
<organism evidence="5 6">
    <name type="scientific">Caballeronia udeis</name>
    <dbReference type="NCBI Taxonomy" id="1232866"/>
    <lineage>
        <taxon>Bacteria</taxon>
        <taxon>Pseudomonadati</taxon>
        <taxon>Pseudomonadota</taxon>
        <taxon>Betaproteobacteria</taxon>
        <taxon>Burkholderiales</taxon>
        <taxon>Burkholderiaceae</taxon>
        <taxon>Caballeronia</taxon>
    </lineage>
</organism>
<dbReference type="InterPro" id="IPR046335">
    <property type="entry name" value="LacI/GalR-like_sensor"/>
</dbReference>
<protein>
    <submittedName>
        <fullName evidence="5">LacI family transcription regulator</fullName>
    </submittedName>
</protein>
<dbReference type="SMART" id="SM00354">
    <property type="entry name" value="HTH_LACI"/>
    <property type="match status" value="1"/>
</dbReference>
<dbReference type="Proteomes" id="UP000054683">
    <property type="component" value="Unassembled WGS sequence"/>
</dbReference>
<feature type="domain" description="HTH lacI-type" evidence="4">
    <location>
        <begin position="2"/>
        <end position="56"/>
    </location>
</feature>
<evidence type="ECO:0000313" key="6">
    <source>
        <dbReference type="Proteomes" id="UP000054683"/>
    </source>
</evidence>
<dbReference type="EMBL" id="FCOK02000102">
    <property type="protein sequence ID" value="SAL70506.1"/>
    <property type="molecule type" value="Genomic_DNA"/>
</dbReference>
<dbReference type="Gene3D" id="3.40.50.2300">
    <property type="match status" value="2"/>
</dbReference>
<keyword evidence="3" id="KW-0804">Transcription</keyword>
<dbReference type="InterPro" id="IPR000843">
    <property type="entry name" value="HTH_LacI"/>
</dbReference>
<dbReference type="CDD" id="cd06273">
    <property type="entry name" value="PBP1_LacI-like"/>
    <property type="match status" value="1"/>
</dbReference>
<evidence type="ECO:0000313" key="5">
    <source>
        <dbReference type="EMBL" id="SAL70506.1"/>
    </source>
</evidence>
<dbReference type="Pfam" id="PF13377">
    <property type="entry name" value="Peripla_BP_3"/>
    <property type="match status" value="1"/>
</dbReference>
<keyword evidence="1" id="KW-0805">Transcription regulation</keyword>
<dbReference type="PROSITE" id="PS50932">
    <property type="entry name" value="HTH_LACI_2"/>
    <property type="match status" value="1"/>
</dbReference>
<dbReference type="SUPFAM" id="SSF53822">
    <property type="entry name" value="Periplasmic binding protein-like I"/>
    <property type="match status" value="1"/>
</dbReference>
<dbReference type="InterPro" id="IPR010982">
    <property type="entry name" value="Lambda_DNA-bd_dom_sf"/>
</dbReference>